<proteinExistence type="predicted"/>
<evidence type="ECO:0000313" key="2">
    <source>
        <dbReference type="Proteomes" id="UP000789920"/>
    </source>
</evidence>
<name>A0ACA9S3D0_9GLOM</name>
<dbReference type="EMBL" id="CAJVQC010089083">
    <property type="protein sequence ID" value="CAG8824535.1"/>
    <property type="molecule type" value="Genomic_DNA"/>
</dbReference>
<gene>
    <name evidence="1" type="ORF">RPERSI_LOCUS26272</name>
</gene>
<reference evidence="1" key="1">
    <citation type="submission" date="2021-06" db="EMBL/GenBank/DDBJ databases">
        <authorList>
            <person name="Kallberg Y."/>
            <person name="Tangrot J."/>
            <person name="Rosling A."/>
        </authorList>
    </citation>
    <scope>NUCLEOTIDE SEQUENCE</scope>
    <source>
        <strain evidence="1">MA461A</strain>
    </source>
</reference>
<protein>
    <submittedName>
        <fullName evidence="1">6237_t:CDS:1</fullName>
    </submittedName>
</protein>
<comment type="caution">
    <text evidence="1">The sequence shown here is derived from an EMBL/GenBank/DDBJ whole genome shotgun (WGS) entry which is preliminary data.</text>
</comment>
<sequence>MEFSDNSKRCSRCDKIKTHDEFVRLRGNKMKEFSNCNDCANTKKGKKSVNEATNVEESLNVTEDYDSHTIINEIDNNEDIAWYSFTDAENLIANCFENPEENGC</sequence>
<accession>A0ACA9S3D0</accession>
<dbReference type="Proteomes" id="UP000789920">
    <property type="component" value="Unassembled WGS sequence"/>
</dbReference>
<feature type="non-terminal residue" evidence="1">
    <location>
        <position position="104"/>
    </location>
</feature>
<organism evidence="1 2">
    <name type="scientific">Racocetra persica</name>
    <dbReference type="NCBI Taxonomy" id="160502"/>
    <lineage>
        <taxon>Eukaryota</taxon>
        <taxon>Fungi</taxon>
        <taxon>Fungi incertae sedis</taxon>
        <taxon>Mucoromycota</taxon>
        <taxon>Glomeromycotina</taxon>
        <taxon>Glomeromycetes</taxon>
        <taxon>Diversisporales</taxon>
        <taxon>Gigasporaceae</taxon>
        <taxon>Racocetra</taxon>
    </lineage>
</organism>
<evidence type="ECO:0000313" key="1">
    <source>
        <dbReference type="EMBL" id="CAG8824535.1"/>
    </source>
</evidence>
<keyword evidence="2" id="KW-1185">Reference proteome</keyword>